<feature type="region of interest" description="Disordered" evidence="1">
    <location>
        <begin position="1"/>
        <end position="21"/>
    </location>
</feature>
<dbReference type="EMBL" id="HACA01008578">
    <property type="protein sequence ID" value="CDW25939.1"/>
    <property type="molecule type" value="Transcribed_RNA"/>
</dbReference>
<dbReference type="AlphaFoldDB" id="A0A0K2TJ52"/>
<evidence type="ECO:0000313" key="2">
    <source>
        <dbReference type="EMBL" id="CDW25939.1"/>
    </source>
</evidence>
<proteinExistence type="predicted"/>
<name>A0A0K2TJ52_LEPSM</name>
<evidence type="ECO:0000256" key="1">
    <source>
        <dbReference type="SAM" id="MobiDB-lite"/>
    </source>
</evidence>
<reference evidence="2" key="1">
    <citation type="submission" date="2014-05" db="EMBL/GenBank/DDBJ databases">
        <authorList>
            <person name="Chronopoulou M."/>
        </authorList>
    </citation>
    <scope>NUCLEOTIDE SEQUENCE</scope>
    <source>
        <tissue evidence="2">Whole organism</tissue>
    </source>
</reference>
<accession>A0A0K2TJ52</accession>
<protein>
    <submittedName>
        <fullName evidence="2">Uncharacterized protein</fullName>
    </submittedName>
</protein>
<sequence length="123" mass="14609">MMKKTSLQESKKRRAQFKEGSRAPVQLWEEIKEDPTKLINHLTNDFSVAIRAIRRDLKGDSELLSYTKKPHHLLREVMKAKRLKSPYFGNVVDVKFKRFRNFYHKKTKAILQLLHKKISTFPT</sequence>
<organism evidence="2">
    <name type="scientific">Lepeophtheirus salmonis</name>
    <name type="common">Salmon louse</name>
    <name type="synonym">Caligus salmonis</name>
    <dbReference type="NCBI Taxonomy" id="72036"/>
    <lineage>
        <taxon>Eukaryota</taxon>
        <taxon>Metazoa</taxon>
        <taxon>Ecdysozoa</taxon>
        <taxon>Arthropoda</taxon>
        <taxon>Crustacea</taxon>
        <taxon>Multicrustacea</taxon>
        <taxon>Hexanauplia</taxon>
        <taxon>Copepoda</taxon>
        <taxon>Siphonostomatoida</taxon>
        <taxon>Caligidae</taxon>
        <taxon>Lepeophtheirus</taxon>
    </lineage>
</organism>